<evidence type="ECO:0000256" key="2">
    <source>
        <dbReference type="ARBA" id="ARBA00022741"/>
    </source>
</evidence>
<keyword evidence="6" id="KW-0812">Transmembrane</keyword>
<evidence type="ECO:0000256" key="6">
    <source>
        <dbReference type="SAM" id="Phobius"/>
    </source>
</evidence>
<dbReference type="PANTHER" id="PTHR43289">
    <property type="entry name" value="MITOGEN-ACTIVATED PROTEIN KINASE KINASE KINASE 20-RELATED"/>
    <property type="match status" value="1"/>
</dbReference>
<dbReference type="Pfam" id="PF00069">
    <property type="entry name" value="Pkinase"/>
    <property type="match status" value="1"/>
</dbReference>
<dbReference type="Gene3D" id="3.30.200.20">
    <property type="entry name" value="Phosphorylase Kinase, domain 1"/>
    <property type="match status" value="1"/>
</dbReference>
<evidence type="ECO:0000313" key="9">
    <source>
        <dbReference type="Proteomes" id="UP000231019"/>
    </source>
</evidence>
<feature type="transmembrane region" description="Helical" evidence="6">
    <location>
        <begin position="360"/>
        <end position="381"/>
    </location>
</feature>
<keyword evidence="4" id="KW-0067">ATP-binding</keyword>
<feature type="region of interest" description="Disordered" evidence="5">
    <location>
        <begin position="213"/>
        <end position="252"/>
    </location>
</feature>
<evidence type="ECO:0000256" key="3">
    <source>
        <dbReference type="ARBA" id="ARBA00022777"/>
    </source>
</evidence>
<accession>A0A2M7G3K1</accession>
<dbReference type="InterPro" id="IPR000719">
    <property type="entry name" value="Prot_kinase_dom"/>
</dbReference>
<dbReference type="Gene3D" id="3.30.450.20">
    <property type="entry name" value="PAS domain"/>
    <property type="match status" value="2"/>
</dbReference>
<dbReference type="GO" id="GO:0005524">
    <property type="term" value="F:ATP binding"/>
    <property type="evidence" value="ECO:0007669"/>
    <property type="project" value="UniProtKB-KW"/>
</dbReference>
<dbReference type="PROSITE" id="PS50011">
    <property type="entry name" value="PROTEIN_KINASE_DOM"/>
    <property type="match status" value="1"/>
</dbReference>
<dbReference type="Gene3D" id="1.10.510.10">
    <property type="entry name" value="Transferase(Phosphotransferase) domain 1"/>
    <property type="match status" value="1"/>
</dbReference>
<keyword evidence="1" id="KW-0808">Transferase</keyword>
<feature type="compositionally biased region" description="Basic and acidic residues" evidence="5">
    <location>
        <begin position="243"/>
        <end position="252"/>
    </location>
</feature>
<dbReference type="PANTHER" id="PTHR43289:SF6">
    <property type="entry name" value="SERINE_THREONINE-PROTEIN KINASE NEKL-3"/>
    <property type="match status" value="1"/>
</dbReference>
<dbReference type="SMART" id="SM00220">
    <property type="entry name" value="S_TKc"/>
    <property type="match status" value="1"/>
</dbReference>
<organism evidence="8 9">
    <name type="scientific">bacterium (Candidatus Blackallbacteria) CG17_big_fil_post_rev_8_21_14_2_50_48_46</name>
    <dbReference type="NCBI Taxonomy" id="2014261"/>
    <lineage>
        <taxon>Bacteria</taxon>
        <taxon>Candidatus Blackallbacteria</taxon>
    </lineage>
</organism>
<keyword evidence="6" id="KW-0472">Membrane</keyword>
<sequence length="710" mass="80513">MERIDFQEKIELTELDSLEQTLPPQGSSAMAELQEAWRLHSPYQIKETLTSSPQGEIQLAQELRLQRLVALKRLPLEKSLLPQALKRFLNEAQITAQLNHPYIVPVYQLEYSPEGVFYTMKPVVGESLKALLQRARKLSETGQVFPPDLSFPILLEHFLKVCDAVDYAHCRGVVHRDLKPANIMIGPFHEVYVMDWGVACLCDTLQVSEPQPSSAKTLSGLDLESTQESPVMGTPRYLSPEQAAEKPSKADPRSDLYSLGLILQEMLTLKPAYAGDTLETLIAQARQAQRESLKKSPFPISPSLKAILEKATRLEPAQRYTSVAEFAEDLRRYQRREAVLAAPETFLQKSGRWIYSQRKAILIGVVLMIALSAIISTALLFQRRQMLLLAHQREEKLYTFFNQVNQQSQNIDSQFLQIETWLEGLSKTVIYYLEAGKPSSEPYYLTSNFHPPDLQASSFYRGPTSIDWPIWAIAWNVQENAVEEKIKQIIPLRTGFKRLFLRSAGDTLPTDPALQRQLIAEQGGAVVWATVVLKEGVLVYYPGKGHYEPHYDPRTRPYYKLADHRWGRHWGNPYIDGAGMGLILPVSKGLFNSKHAFLGTATLEMRFDYLIQSLLSMTDVPAVEQAYLVDEQGRVVVHSGQQNRSFPGKIFPDLKLPLFEVESVRKALLKSEHGFEVLDQGRSLYVYTRLANGWNYVVRANRIQLLGEGS</sequence>
<feature type="domain" description="Protein kinase" evidence="7">
    <location>
        <begin position="43"/>
        <end position="347"/>
    </location>
</feature>
<dbReference type="Proteomes" id="UP000231019">
    <property type="component" value="Unassembled WGS sequence"/>
</dbReference>
<dbReference type="CDD" id="cd14014">
    <property type="entry name" value="STKc_PknB_like"/>
    <property type="match status" value="1"/>
</dbReference>
<evidence type="ECO:0000259" key="7">
    <source>
        <dbReference type="PROSITE" id="PS50011"/>
    </source>
</evidence>
<dbReference type="CDD" id="cd18773">
    <property type="entry name" value="PDC1_HK_sensor"/>
    <property type="match status" value="1"/>
</dbReference>
<dbReference type="SUPFAM" id="SSF56112">
    <property type="entry name" value="Protein kinase-like (PK-like)"/>
    <property type="match status" value="1"/>
</dbReference>
<protein>
    <recommendedName>
        <fullName evidence="7">Protein kinase domain-containing protein</fullName>
    </recommendedName>
</protein>
<gene>
    <name evidence="8" type="ORF">COW36_13265</name>
</gene>
<dbReference type="AlphaFoldDB" id="A0A2M7G3K1"/>
<evidence type="ECO:0000313" key="8">
    <source>
        <dbReference type="EMBL" id="PIW16301.1"/>
    </source>
</evidence>
<keyword evidence="3" id="KW-0418">Kinase</keyword>
<dbReference type="GO" id="GO:0004674">
    <property type="term" value="F:protein serine/threonine kinase activity"/>
    <property type="evidence" value="ECO:0007669"/>
    <property type="project" value="TreeGrafter"/>
</dbReference>
<dbReference type="InterPro" id="IPR011009">
    <property type="entry name" value="Kinase-like_dom_sf"/>
</dbReference>
<reference evidence="8 9" key="1">
    <citation type="submission" date="2017-09" db="EMBL/GenBank/DDBJ databases">
        <title>Depth-based differentiation of microbial function through sediment-hosted aquifers and enrichment of novel symbionts in the deep terrestrial subsurface.</title>
        <authorList>
            <person name="Probst A.J."/>
            <person name="Ladd B."/>
            <person name="Jarett J.K."/>
            <person name="Geller-Mcgrath D.E."/>
            <person name="Sieber C.M."/>
            <person name="Emerson J.B."/>
            <person name="Anantharaman K."/>
            <person name="Thomas B.C."/>
            <person name="Malmstrom R."/>
            <person name="Stieglmeier M."/>
            <person name="Klingl A."/>
            <person name="Woyke T."/>
            <person name="Ryan C.M."/>
            <person name="Banfield J.F."/>
        </authorList>
    </citation>
    <scope>NUCLEOTIDE SEQUENCE [LARGE SCALE GENOMIC DNA]</scope>
    <source>
        <strain evidence="8">CG17_big_fil_post_rev_8_21_14_2_50_48_46</strain>
    </source>
</reference>
<evidence type="ECO:0000256" key="1">
    <source>
        <dbReference type="ARBA" id="ARBA00022679"/>
    </source>
</evidence>
<name>A0A2M7G3K1_9BACT</name>
<evidence type="ECO:0000256" key="5">
    <source>
        <dbReference type="SAM" id="MobiDB-lite"/>
    </source>
</evidence>
<evidence type="ECO:0000256" key="4">
    <source>
        <dbReference type="ARBA" id="ARBA00022840"/>
    </source>
</evidence>
<proteinExistence type="predicted"/>
<dbReference type="InterPro" id="IPR008271">
    <property type="entry name" value="Ser/Thr_kinase_AS"/>
</dbReference>
<comment type="caution">
    <text evidence="8">The sequence shown here is derived from an EMBL/GenBank/DDBJ whole genome shotgun (WGS) entry which is preliminary data.</text>
</comment>
<dbReference type="PROSITE" id="PS00108">
    <property type="entry name" value="PROTEIN_KINASE_ST"/>
    <property type="match status" value="1"/>
</dbReference>
<keyword evidence="6" id="KW-1133">Transmembrane helix</keyword>
<dbReference type="CDD" id="cd18774">
    <property type="entry name" value="PDC2_HK_sensor"/>
    <property type="match status" value="1"/>
</dbReference>
<keyword evidence="2" id="KW-0547">Nucleotide-binding</keyword>
<dbReference type="EMBL" id="PFFQ01000038">
    <property type="protein sequence ID" value="PIW16301.1"/>
    <property type="molecule type" value="Genomic_DNA"/>
</dbReference>